<sequence>MNIQEIPLTANNQFFNITLGESSLNLRLVFRDAAGWIMDVRDSGGAGLLCGVPLVVGVDLIEQYPDLGISGVFAVLSDDSREEYPTKTNLGTGSHLYFVQNN</sequence>
<protein>
    <recommendedName>
        <fullName evidence="1">Cyanophage baseplate Pam3 plug gp18 domain-containing protein</fullName>
    </recommendedName>
</protein>
<reference evidence="2 3" key="1">
    <citation type="submission" date="2015-03" db="EMBL/GenBank/DDBJ databases">
        <authorList>
            <person name="Murphy D."/>
        </authorList>
    </citation>
    <scope>NUCLEOTIDE SEQUENCE [LARGE SCALE GENOMIC DNA]</scope>
    <source>
        <strain evidence="2 3">FCF326</strain>
    </source>
</reference>
<evidence type="ECO:0000259" key="1">
    <source>
        <dbReference type="Pfam" id="PF22479"/>
    </source>
</evidence>
<dbReference type="EMBL" id="CPYI01000001">
    <property type="protein sequence ID" value="CNE11700.1"/>
    <property type="molecule type" value="Genomic_DNA"/>
</dbReference>
<proteinExistence type="predicted"/>
<evidence type="ECO:0000313" key="2">
    <source>
        <dbReference type="EMBL" id="CNE11700.1"/>
    </source>
</evidence>
<dbReference type="Pfam" id="PF22479">
    <property type="entry name" value="Pam3_gp18"/>
    <property type="match status" value="1"/>
</dbReference>
<name>A0A0T9KLS3_YERKR</name>
<dbReference type="AlphaFoldDB" id="A0A0T9KLS3"/>
<organism evidence="2 3">
    <name type="scientific">Yersinia kristensenii</name>
    <dbReference type="NCBI Taxonomy" id="28152"/>
    <lineage>
        <taxon>Bacteria</taxon>
        <taxon>Pseudomonadati</taxon>
        <taxon>Pseudomonadota</taxon>
        <taxon>Gammaproteobacteria</taxon>
        <taxon>Enterobacterales</taxon>
        <taxon>Yersiniaceae</taxon>
        <taxon>Yersinia</taxon>
    </lineage>
</organism>
<evidence type="ECO:0000313" key="3">
    <source>
        <dbReference type="Proteomes" id="UP000045824"/>
    </source>
</evidence>
<gene>
    <name evidence="2" type="ORF">ERS008491_00475</name>
</gene>
<dbReference type="RefSeq" id="WP_050118268.1">
    <property type="nucleotide sequence ID" value="NZ_CAWMAB010000001.1"/>
</dbReference>
<feature type="domain" description="Cyanophage baseplate Pam3 plug gp18" evidence="1">
    <location>
        <begin position="3"/>
        <end position="99"/>
    </location>
</feature>
<accession>A0A0T9KLS3</accession>
<dbReference type="Proteomes" id="UP000045824">
    <property type="component" value="Unassembled WGS sequence"/>
</dbReference>
<dbReference type="InterPro" id="IPR054252">
    <property type="entry name" value="Pam3_gp18"/>
</dbReference>